<organism evidence="2 3">
    <name type="scientific">Virgisporangium aurantiacum</name>
    <dbReference type="NCBI Taxonomy" id="175570"/>
    <lineage>
        <taxon>Bacteria</taxon>
        <taxon>Bacillati</taxon>
        <taxon>Actinomycetota</taxon>
        <taxon>Actinomycetes</taxon>
        <taxon>Micromonosporales</taxon>
        <taxon>Micromonosporaceae</taxon>
        <taxon>Virgisporangium</taxon>
    </lineage>
</organism>
<proteinExistence type="predicted"/>
<dbReference type="SUPFAM" id="SSF56281">
    <property type="entry name" value="Metallo-hydrolase/oxidoreductase"/>
    <property type="match status" value="1"/>
</dbReference>
<dbReference type="InterPro" id="IPR050855">
    <property type="entry name" value="NDM-1-like"/>
</dbReference>
<evidence type="ECO:0000259" key="1">
    <source>
        <dbReference type="SMART" id="SM00849"/>
    </source>
</evidence>
<evidence type="ECO:0000313" key="3">
    <source>
        <dbReference type="Proteomes" id="UP000612585"/>
    </source>
</evidence>
<dbReference type="Gene3D" id="3.60.15.10">
    <property type="entry name" value="Ribonuclease Z/Hydroxyacylglutathione hydrolase-like"/>
    <property type="match status" value="1"/>
</dbReference>
<gene>
    <name evidence="2" type="ORF">Vau01_055820</name>
</gene>
<keyword evidence="3" id="KW-1185">Reference proteome</keyword>
<dbReference type="AlphaFoldDB" id="A0A8J3Z611"/>
<dbReference type="EMBL" id="BOPG01000033">
    <property type="protein sequence ID" value="GIJ58066.1"/>
    <property type="molecule type" value="Genomic_DNA"/>
</dbReference>
<dbReference type="InterPro" id="IPR001279">
    <property type="entry name" value="Metallo-B-lactamas"/>
</dbReference>
<dbReference type="Pfam" id="PF00753">
    <property type="entry name" value="Lactamase_B"/>
    <property type="match status" value="1"/>
</dbReference>
<reference evidence="2" key="1">
    <citation type="submission" date="2021-01" db="EMBL/GenBank/DDBJ databases">
        <title>Whole genome shotgun sequence of Virgisporangium aurantiacum NBRC 16421.</title>
        <authorList>
            <person name="Komaki H."/>
            <person name="Tamura T."/>
        </authorList>
    </citation>
    <scope>NUCLEOTIDE SEQUENCE</scope>
    <source>
        <strain evidence="2">NBRC 16421</strain>
    </source>
</reference>
<dbReference type="Proteomes" id="UP000612585">
    <property type="component" value="Unassembled WGS sequence"/>
</dbReference>
<comment type="caution">
    <text evidence="2">The sequence shown here is derived from an EMBL/GenBank/DDBJ whole genome shotgun (WGS) entry which is preliminary data.</text>
</comment>
<dbReference type="InterPro" id="IPR036866">
    <property type="entry name" value="RibonucZ/Hydroxyglut_hydro"/>
</dbReference>
<dbReference type="CDD" id="cd16282">
    <property type="entry name" value="metallo-hydrolase-like_MBL-fold"/>
    <property type="match status" value="1"/>
</dbReference>
<accession>A0A8J3Z611</accession>
<name>A0A8J3Z611_9ACTN</name>
<dbReference type="PANTHER" id="PTHR42951">
    <property type="entry name" value="METALLO-BETA-LACTAMASE DOMAIN-CONTAINING"/>
    <property type="match status" value="1"/>
</dbReference>
<sequence length="270" mass="28911">MSFVEVADRVFVLRYPVLDVNVTLVVGDERALLVDTLATTAQARELAAAVTALTDRPLAVLNTHHHFDHCFGNAVFAAPPFSAPVYAHPETIAFLAAADPTELWREWAPTHAGLDDLRTTSVRLPDRHVVREETLDLGGRRVVLLHPGRGHTAGDVVAHVPDAAVVVAGDLVEESGPPQFEGGYPLEWPAAVTALLALDPRIVVPGHGAVCDAAFVHGQHDELAALSWLIREAHADGVPADEVVRKCGYEFETAAAAVARGYAELDDAML</sequence>
<evidence type="ECO:0000313" key="2">
    <source>
        <dbReference type="EMBL" id="GIJ58066.1"/>
    </source>
</evidence>
<dbReference type="SMART" id="SM00849">
    <property type="entry name" value="Lactamase_B"/>
    <property type="match status" value="1"/>
</dbReference>
<protein>
    <submittedName>
        <fullName evidence="2">MBL fold metallo-hydrolase</fullName>
    </submittedName>
</protein>
<feature type="domain" description="Metallo-beta-lactamase" evidence="1">
    <location>
        <begin position="19"/>
        <end position="207"/>
    </location>
</feature>
<dbReference type="RefSeq" id="WP_203998193.1">
    <property type="nucleotide sequence ID" value="NZ_BOPG01000033.1"/>
</dbReference>
<dbReference type="PANTHER" id="PTHR42951:SF4">
    <property type="entry name" value="ACYL-COENZYME A THIOESTERASE MBLAC2"/>
    <property type="match status" value="1"/>
</dbReference>